<organism evidence="2 4">
    <name type="scientific">Methanobacterium subterraneum</name>
    <dbReference type="NCBI Taxonomy" id="59277"/>
    <lineage>
        <taxon>Archaea</taxon>
        <taxon>Methanobacteriati</taxon>
        <taxon>Methanobacteriota</taxon>
        <taxon>Methanomada group</taxon>
        <taxon>Methanobacteria</taxon>
        <taxon>Methanobacteriales</taxon>
        <taxon>Methanobacteriaceae</taxon>
        <taxon>Methanobacterium</taxon>
    </lineage>
</organism>
<dbReference type="RefSeq" id="WP_100907050.1">
    <property type="nucleotide sequence ID" value="NZ_CP017768.1"/>
</dbReference>
<evidence type="ECO:0000313" key="4">
    <source>
        <dbReference type="Proteomes" id="UP000232631"/>
    </source>
</evidence>
<feature type="domain" description="Schlafen AlbA-2" evidence="1">
    <location>
        <begin position="11"/>
        <end position="121"/>
    </location>
</feature>
<dbReference type="Proteomes" id="UP000232631">
    <property type="component" value="Chromosome"/>
</dbReference>
<evidence type="ECO:0000259" key="1">
    <source>
        <dbReference type="Pfam" id="PF04326"/>
    </source>
</evidence>
<dbReference type="InterPro" id="IPR038475">
    <property type="entry name" value="RecG_C_sf"/>
</dbReference>
<dbReference type="AlphaFoldDB" id="A0A2H4VR67"/>
<accession>A0A2H4VR67</accession>
<dbReference type="PANTHER" id="PTHR30595">
    <property type="entry name" value="GLPR-RELATED TRANSCRIPTIONAL REPRESSOR"/>
    <property type="match status" value="1"/>
</dbReference>
<dbReference type="Proteomes" id="UP000591058">
    <property type="component" value="Unassembled WGS sequence"/>
</dbReference>
<sequence>MGIFALLEDDEKENVEFKTSLSEIGEILKTISAFSNKRGGTILVGVNNDRDVVGVDIGTNTLERLANNIRRETDPKIFPFIDYFEQDDKTVISIEVSESTSKPVFYRDKAYIRVGRTNQKLSSTEIRNLITTEHRVTSWDEQAVTEASFEDVDRNKLTDFLKLAVLKRNLDLDPKSPVEEALSRLDLLRDGKLTNAAILLFGKNPQKFVLQAFTQCGKFKGVDTVEFEDMHDFNGTIIDQRDDALRFAEKHIRRSARIEGSERVEEFEYPIESIREAITNAICHRDYRINSNVQLRIFDDRMEIWGCGPLPEPLTVEDLKKTHDSIRRNPLIAGALFKIGFIERWGTGTQRIINFCLEQGLPEPLFEIKSGSLVVTLRKYKYTESMKRELSLRQQNAMEYLIKNGKITNREYREINPEIKEDAALNDLKDLVDKGLISLKARGRYSYYVLC</sequence>
<reference evidence="2 4" key="1">
    <citation type="submission" date="2016-10" db="EMBL/GenBank/DDBJ databases">
        <title>Comparative genomics between deep and shallow subseafloor isolates.</title>
        <authorList>
            <person name="Ishii S."/>
            <person name="Miller J.R."/>
            <person name="Sutton G."/>
            <person name="Suzuki S."/>
            <person name="Methe B."/>
            <person name="Inagaki F."/>
            <person name="Imachi H."/>
        </authorList>
    </citation>
    <scope>NUCLEOTIDE SEQUENCE [LARGE SCALE GENOMIC DNA]</scope>
    <source>
        <strain evidence="2 4">A8p</strain>
    </source>
</reference>
<dbReference type="EMBL" id="JABBYL010000029">
    <property type="protein sequence ID" value="NMO09777.1"/>
    <property type="molecule type" value="Genomic_DNA"/>
</dbReference>
<reference evidence="3 5" key="2">
    <citation type="submission" date="2020-04" db="EMBL/GenBank/DDBJ databases">
        <title>Draft genome of Methanobacterium subterraneum isolated from animal feces.</title>
        <authorList>
            <person name="Ouboter H.T."/>
            <person name="Berger S."/>
            <person name="Gungor E."/>
            <person name="Jetten M.S.M."/>
            <person name="Welte C.U."/>
        </authorList>
    </citation>
    <scope>NUCLEOTIDE SEQUENCE [LARGE SCALE GENOMIC DNA]</scope>
    <source>
        <strain evidence="3">HO_2020</strain>
    </source>
</reference>
<dbReference type="Pfam" id="PF13749">
    <property type="entry name" value="HATPase_c_4"/>
    <property type="match status" value="1"/>
</dbReference>
<evidence type="ECO:0000313" key="2">
    <source>
        <dbReference type="EMBL" id="AUB60598.1"/>
    </source>
</evidence>
<dbReference type="KEGG" id="msub:BK009_07870"/>
<evidence type="ECO:0000313" key="3">
    <source>
        <dbReference type="EMBL" id="NMO09777.1"/>
    </source>
</evidence>
<dbReference type="InterPro" id="IPR007421">
    <property type="entry name" value="Schlafen_AlbA_2_dom"/>
</dbReference>
<dbReference type="Pfam" id="PF04326">
    <property type="entry name" value="SLFN_AlbA_2"/>
    <property type="match status" value="1"/>
</dbReference>
<dbReference type="PANTHER" id="PTHR30595:SF6">
    <property type="entry name" value="SCHLAFEN ALBA-2 DOMAIN-CONTAINING PROTEIN"/>
    <property type="match status" value="1"/>
</dbReference>
<dbReference type="EMBL" id="CP017768">
    <property type="protein sequence ID" value="AUB60598.1"/>
    <property type="molecule type" value="Genomic_DNA"/>
</dbReference>
<proteinExistence type="predicted"/>
<protein>
    <recommendedName>
        <fullName evidence="1">Schlafen AlbA-2 domain-containing protein</fullName>
    </recommendedName>
</protein>
<dbReference type="Gene3D" id="3.30.950.30">
    <property type="entry name" value="Schlafen, AAA domain"/>
    <property type="match status" value="1"/>
</dbReference>
<gene>
    <name evidence="2" type="ORF">BK009_07870</name>
    <name evidence="3" type="ORF">HG719_08035</name>
</gene>
<evidence type="ECO:0000313" key="5">
    <source>
        <dbReference type="Proteomes" id="UP000591058"/>
    </source>
</evidence>
<name>A0A2H4VR67_9EURY</name>
<dbReference type="Gene3D" id="3.30.565.60">
    <property type="match status" value="1"/>
</dbReference>
<dbReference type="GeneID" id="35123061"/>
<dbReference type="InterPro" id="IPR038461">
    <property type="entry name" value="Schlafen_AlbA_2_dom_sf"/>
</dbReference>
<keyword evidence="4" id="KW-1185">Reference proteome</keyword>